<comment type="similarity">
    <text evidence="2 6">Belongs to the cytochrome P450 family.</text>
</comment>
<keyword evidence="6" id="KW-0503">Monooxygenase</keyword>
<comment type="cofactor">
    <cofactor evidence="1 5">
        <name>heme</name>
        <dbReference type="ChEBI" id="CHEBI:30413"/>
    </cofactor>
</comment>
<gene>
    <name evidence="7" type="ORF">COEREDRAFT_95784</name>
</gene>
<evidence type="ECO:0000256" key="3">
    <source>
        <dbReference type="ARBA" id="ARBA00022723"/>
    </source>
</evidence>
<dbReference type="InterPro" id="IPR002401">
    <property type="entry name" value="Cyt_P450_E_grp-I"/>
</dbReference>
<evidence type="ECO:0000256" key="1">
    <source>
        <dbReference type="ARBA" id="ARBA00001971"/>
    </source>
</evidence>
<dbReference type="PRINTS" id="PR00463">
    <property type="entry name" value="EP450I"/>
</dbReference>
<evidence type="ECO:0000256" key="4">
    <source>
        <dbReference type="ARBA" id="ARBA00023004"/>
    </source>
</evidence>
<evidence type="ECO:0000313" key="8">
    <source>
        <dbReference type="Proteomes" id="UP000242474"/>
    </source>
</evidence>
<feature type="binding site" description="axial binding residue" evidence="5">
    <location>
        <position position="514"/>
    </location>
    <ligand>
        <name>heme</name>
        <dbReference type="ChEBI" id="CHEBI:30413"/>
    </ligand>
    <ligandPart>
        <name>Fe</name>
        <dbReference type="ChEBI" id="CHEBI:18248"/>
    </ligandPart>
</feature>
<keyword evidence="4 5" id="KW-0408">Iron</keyword>
<sequence>MDLTAVLFSPTLHSVLKNLTLFFLVGSICFYLYKTFIANPLGHIPGPWYTKVTGIVRKYHAWRHSEHHYYMKLFERYGPIVRVGPNRVGVGEIEMFRKLMSTYDMPKSQMYSDFAVVGENIFTTRRQEFNKARRRQVGPAFSLGYVRRMEPMIMTEGVDRICRLFDTQLRVACSVKENKGIQQQQPQDQQKVLCNIHNAFSTMTTDLISSLAFGKRFGALDMLIEEEESKLRADKEQHDWRLSAEEKGHANKQQLEDNTHLVDEESAQTIMQYSLGTMMLMVLTAEIPFIGRIPKWILPANIKNLSNLRDNFMQMTCNWVSYYRMQMTKQMNSSDSSQQRIDIVSAFIKAHDPETGAMMSDREIASEGTVLLVAGSDTSSNTMVNCIRLLIKHPETYHKVCNEIRSQFPGGSSTITYTEAVAKLPYLNAVIYETMRLRASTSGAWPRDTPEEGITLGDWFIPSGNVICGSIGGVHLNPDTWWMPKRFMPERFLGPEGEIRRKNVVVFSAGVRMCPGRHLAMMELVMTLATVLCRYDFALPTPVSQFSQTGNEDNENYFTEVEEICHITTAFRYPERDCNFYLSHSGYT</sequence>
<dbReference type="InterPro" id="IPR001128">
    <property type="entry name" value="Cyt_P450"/>
</dbReference>
<evidence type="ECO:0000256" key="5">
    <source>
        <dbReference type="PIRSR" id="PIRSR602401-1"/>
    </source>
</evidence>
<dbReference type="PANTHER" id="PTHR24305">
    <property type="entry name" value="CYTOCHROME P450"/>
    <property type="match status" value="1"/>
</dbReference>
<dbReference type="STRING" id="763665.A0A2G5BHN4"/>
<dbReference type="Gene3D" id="1.10.630.10">
    <property type="entry name" value="Cytochrome P450"/>
    <property type="match status" value="1"/>
</dbReference>
<keyword evidence="8" id="KW-1185">Reference proteome</keyword>
<dbReference type="OrthoDB" id="1470350at2759"/>
<evidence type="ECO:0000256" key="6">
    <source>
        <dbReference type="RuleBase" id="RU000461"/>
    </source>
</evidence>
<organism evidence="7 8">
    <name type="scientific">Coemansia reversa (strain ATCC 12441 / NRRL 1564)</name>
    <dbReference type="NCBI Taxonomy" id="763665"/>
    <lineage>
        <taxon>Eukaryota</taxon>
        <taxon>Fungi</taxon>
        <taxon>Fungi incertae sedis</taxon>
        <taxon>Zoopagomycota</taxon>
        <taxon>Kickxellomycotina</taxon>
        <taxon>Kickxellomycetes</taxon>
        <taxon>Kickxellales</taxon>
        <taxon>Kickxellaceae</taxon>
        <taxon>Coemansia</taxon>
    </lineage>
</organism>
<protein>
    <submittedName>
        <fullName evidence="7">Cytochrome P450</fullName>
    </submittedName>
</protein>
<proteinExistence type="inferred from homology"/>
<keyword evidence="5 6" id="KW-0349">Heme</keyword>
<dbReference type="GO" id="GO:0005506">
    <property type="term" value="F:iron ion binding"/>
    <property type="evidence" value="ECO:0007669"/>
    <property type="project" value="InterPro"/>
</dbReference>
<evidence type="ECO:0000313" key="7">
    <source>
        <dbReference type="EMBL" id="PIA18530.1"/>
    </source>
</evidence>
<dbReference type="AlphaFoldDB" id="A0A2G5BHN4"/>
<accession>A0A2G5BHN4</accession>
<dbReference type="Proteomes" id="UP000242474">
    <property type="component" value="Unassembled WGS sequence"/>
</dbReference>
<dbReference type="InterPro" id="IPR036396">
    <property type="entry name" value="Cyt_P450_sf"/>
</dbReference>
<dbReference type="InterPro" id="IPR017972">
    <property type="entry name" value="Cyt_P450_CS"/>
</dbReference>
<dbReference type="GO" id="GO:0004497">
    <property type="term" value="F:monooxygenase activity"/>
    <property type="evidence" value="ECO:0007669"/>
    <property type="project" value="UniProtKB-KW"/>
</dbReference>
<name>A0A2G5BHN4_COERN</name>
<keyword evidence="3 5" id="KW-0479">Metal-binding</keyword>
<keyword evidence="6" id="KW-0560">Oxidoreductase</keyword>
<dbReference type="EMBL" id="KZ303489">
    <property type="protein sequence ID" value="PIA18530.1"/>
    <property type="molecule type" value="Genomic_DNA"/>
</dbReference>
<reference evidence="7 8" key="1">
    <citation type="journal article" date="2015" name="Genome Biol. Evol.">
        <title>Phylogenomic analyses indicate that early fungi evolved digesting cell walls of algal ancestors of land plants.</title>
        <authorList>
            <person name="Chang Y."/>
            <person name="Wang S."/>
            <person name="Sekimoto S."/>
            <person name="Aerts A.L."/>
            <person name="Choi C."/>
            <person name="Clum A."/>
            <person name="LaButti K.M."/>
            <person name="Lindquist E.A."/>
            <person name="Yee Ngan C."/>
            <person name="Ohm R.A."/>
            <person name="Salamov A.A."/>
            <person name="Grigoriev I.V."/>
            <person name="Spatafora J.W."/>
            <person name="Berbee M.L."/>
        </authorList>
    </citation>
    <scope>NUCLEOTIDE SEQUENCE [LARGE SCALE GENOMIC DNA]</scope>
    <source>
        <strain evidence="7 8">NRRL 1564</strain>
    </source>
</reference>
<dbReference type="Pfam" id="PF00067">
    <property type="entry name" value="p450"/>
    <property type="match status" value="1"/>
</dbReference>
<dbReference type="PROSITE" id="PS00086">
    <property type="entry name" value="CYTOCHROME_P450"/>
    <property type="match status" value="1"/>
</dbReference>
<dbReference type="GO" id="GO:0016705">
    <property type="term" value="F:oxidoreductase activity, acting on paired donors, with incorporation or reduction of molecular oxygen"/>
    <property type="evidence" value="ECO:0007669"/>
    <property type="project" value="InterPro"/>
</dbReference>
<dbReference type="InterPro" id="IPR050121">
    <property type="entry name" value="Cytochrome_P450_monoxygenase"/>
</dbReference>
<dbReference type="PANTHER" id="PTHR24305:SF166">
    <property type="entry name" value="CYTOCHROME P450 12A4, MITOCHONDRIAL-RELATED"/>
    <property type="match status" value="1"/>
</dbReference>
<dbReference type="PRINTS" id="PR00385">
    <property type="entry name" value="P450"/>
</dbReference>
<dbReference type="SUPFAM" id="SSF48264">
    <property type="entry name" value="Cytochrome P450"/>
    <property type="match status" value="1"/>
</dbReference>
<evidence type="ECO:0000256" key="2">
    <source>
        <dbReference type="ARBA" id="ARBA00010617"/>
    </source>
</evidence>
<dbReference type="GO" id="GO:0020037">
    <property type="term" value="F:heme binding"/>
    <property type="evidence" value="ECO:0007669"/>
    <property type="project" value="InterPro"/>
</dbReference>